<keyword evidence="7 11" id="KW-0630">Potassium</keyword>
<evidence type="ECO:0000256" key="11">
    <source>
        <dbReference type="HAMAP-Rule" id="MF_00276"/>
    </source>
</evidence>
<keyword evidence="10 11" id="KW-0472">Membrane</keyword>
<keyword evidence="9 11" id="KW-0406">Ion transport</keyword>
<comment type="similarity">
    <text evidence="11">Belongs to the KdpC family.</text>
</comment>
<dbReference type="Proteomes" id="UP001597453">
    <property type="component" value="Unassembled WGS sequence"/>
</dbReference>
<evidence type="ECO:0000256" key="8">
    <source>
        <dbReference type="ARBA" id="ARBA00022989"/>
    </source>
</evidence>
<dbReference type="PIRSF" id="PIRSF001296">
    <property type="entry name" value="K_ATPase_KdpC"/>
    <property type="match status" value="1"/>
</dbReference>
<comment type="subcellular location">
    <subcellularLocation>
        <location evidence="11">Cell membrane</location>
        <topology evidence="11">Single-pass membrane protein</topology>
    </subcellularLocation>
</comment>
<dbReference type="PANTHER" id="PTHR30042:SF2">
    <property type="entry name" value="POTASSIUM-TRANSPORTING ATPASE KDPC SUBUNIT"/>
    <property type="match status" value="1"/>
</dbReference>
<dbReference type="NCBIfam" id="NF001454">
    <property type="entry name" value="PRK00315.1"/>
    <property type="match status" value="1"/>
</dbReference>
<evidence type="ECO:0000256" key="12">
    <source>
        <dbReference type="SAM" id="MobiDB-lite"/>
    </source>
</evidence>
<evidence type="ECO:0000256" key="2">
    <source>
        <dbReference type="ARBA" id="ARBA00022475"/>
    </source>
</evidence>
<keyword evidence="3 11" id="KW-0633">Potassium transport</keyword>
<dbReference type="InterPro" id="IPR003820">
    <property type="entry name" value="KdpC"/>
</dbReference>
<keyword evidence="6 11" id="KW-0067">ATP-binding</keyword>
<feature type="region of interest" description="Disordered" evidence="12">
    <location>
        <begin position="66"/>
        <end position="103"/>
    </location>
</feature>
<evidence type="ECO:0000256" key="9">
    <source>
        <dbReference type="ARBA" id="ARBA00023065"/>
    </source>
</evidence>
<dbReference type="Pfam" id="PF02669">
    <property type="entry name" value="KdpC"/>
    <property type="match status" value="1"/>
</dbReference>
<evidence type="ECO:0000256" key="10">
    <source>
        <dbReference type="ARBA" id="ARBA00023136"/>
    </source>
</evidence>
<dbReference type="PANTHER" id="PTHR30042">
    <property type="entry name" value="POTASSIUM-TRANSPORTING ATPASE C CHAIN"/>
    <property type="match status" value="1"/>
</dbReference>
<evidence type="ECO:0000313" key="13">
    <source>
        <dbReference type="EMBL" id="MFD2674682.1"/>
    </source>
</evidence>
<gene>
    <name evidence="11 13" type="primary">kdpC</name>
    <name evidence="13" type="ORF">ACFSUQ_05120</name>
</gene>
<keyword evidence="14" id="KW-1185">Reference proteome</keyword>
<feature type="transmembrane region" description="Helical" evidence="11">
    <location>
        <begin position="20"/>
        <end position="42"/>
    </location>
</feature>
<accession>A0ABW5RL02</accession>
<comment type="subunit">
    <text evidence="11">The system is composed of three essential subunits: KdpA, KdpB and KdpC.</text>
</comment>
<keyword evidence="8 11" id="KW-1133">Transmembrane helix</keyword>
<dbReference type="EMBL" id="JBHUNF010000003">
    <property type="protein sequence ID" value="MFD2674682.1"/>
    <property type="molecule type" value="Genomic_DNA"/>
</dbReference>
<evidence type="ECO:0000256" key="4">
    <source>
        <dbReference type="ARBA" id="ARBA00022692"/>
    </source>
</evidence>
<dbReference type="NCBIfam" id="TIGR00681">
    <property type="entry name" value="kdpC"/>
    <property type="match status" value="1"/>
</dbReference>
<evidence type="ECO:0000256" key="5">
    <source>
        <dbReference type="ARBA" id="ARBA00022741"/>
    </source>
</evidence>
<keyword evidence="4 11" id="KW-0812">Transmembrane</keyword>
<evidence type="ECO:0000256" key="6">
    <source>
        <dbReference type="ARBA" id="ARBA00022840"/>
    </source>
</evidence>
<dbReference type="RefSeq" id="WP_066055832.1">
    <property type="nucleotide sequence ID" value="NZ_JBHUNF010000003.1"/>
</dbReference>
<keyword evidence="5 11" id="KW-0547">Nucleotide-binding</keyword>
<name>A0ABW5RL02_9MICO</name>
<evidence type="ECO:0000256" key="7">
    <source>
        <dbReference type="ARBA" id="ARBA00022958"/>
    </source>
</evidence>
<organism evidence="13 14">
    <name type="scientific">Gulosibacter bifidus</name>
    <dbReference type="NCBI Taxonomy" id="272239"/>
    <lineage>
        <taxon>Bacteria</taxon>
        <taxon>Bacillati</taxon>
        <taxon>Actinomycetota</taxon>
        <taxon>Actinomycetes</taxon>
        <taxon>Micrococcales</taxon>
        <taxon>Microbacteriaceae</taxon>
        <taxon>Gulosibacter</taxon>
    </lineage>
</organism>
<sequence>MHNSARQTWRIVWVATRSMVFLTLVLGVGYTALMTGILQLTLPAQANGSMVTTTDGRVVGSSLIGQNFTDEQGNPLPEYFQSRPSAAGDNGYDGGGSSGTNYGPENPDLIASVTERKQQIAEFNGVSPDAVPADAVTASSSGLDPHISPEYAEIQVARVAKARGIDEATVRTLVAEHTSGRDLGYVGEPVVNVLELNVALDELKG</sequence>
<comment type="caution">
    <text evidence="13">The sequence shown here is derived from an EMBL/GenBank/DDBJ whole genome shotgun (WGS) entry which is preliminary data.</text>
</comment>
<keyword evidence="2 11" id="KW-1003">Cell membrane</keyword>
<reference evidence="14" key="1">
    <citation type="journal article" date="2019" name="Int. J. Syst. Evol. Microbiol.">
        <title>The Global Catalogue of Microorganisms (GCM) 10K type strain sequencing project: providing services to taxonomists for standard genome sequencing and annotation.</title>
        <authorList>
            <consortium name="The Broad Institute Genomics Platform"/>
            <consortium name="The Broad Institute Genome Sequencing Center for Infectious Disease"/>
            <person name="Wu L."/>
            <person name="Ma J."/>
        </authorList>
    </citation>
    <scope>NUCLEOTIDE SEQUENCE [LARGE SCALE GENOMIC DNA]</scope>
    <source>
        <strain evidence="14">TISTR 1511</strain>
    </source>
</reference>
<evidence type="ECO:0000256" key="3">
    <source>
        <dbReference type="ARBA" id="ARBA00022538"/>
    </source>
</evidence>
<protein>
    <recommendedName>
        <fullName evidence="11">Potassium-transporting ATPase KdpC subunit</fullName>
    </recommendedName>
    <alternativeName>
        <fullName evidence="11">ATP phosphohydrolase [potassium-transporting] C chain</fullName>
    </alternativeName>
    <alternativeName>
        <fullName evidence="11">Potassium-binding and translocating subunit C</fullName>
    </alternativeName>
    <alternativeName>
        <fullName evidence="11">Potassium-translocating ATPase C chain</fullName>
    </alternativeName>
</protein>
<keyword evidence="1 11" id="KW-0813">Transport</keyword>
<comment type="function">
    <text evidence="11">Part of the high-affinity ATP-driven potassium transport (or Kdp) system, which catalyzes the hydrolysis of ATP coupled with the electrogenic transport of potassium into the cytoplasm. This subunit acts as a catalytic chaperone that increases the ATP-binding affinity of the ATP-hydrolyzing subunit KdpB by the formation of a transient KdpB/KdpC/ATP ternary complex.</text>
</comment>
<evidence type="ECO:0000256" key="1">
    <source>
        <dbReference type="ARBA" id="ARBA00022448"/>
    </source>
</evidence>
<evidence type="ECO:0000313" key="14">
    <source>
        <dbReference type="Proteomes" id="UP001597453"/>
    </source>
</evidence>
<dbReference type="HAMAP" id="MF_00276">
    <property type="entry name" value="KdpC"/>
    <property type="match status" value="1"/>
</dbReference>
<proteinExistence type="inferred from homology"/>